<dbReference type="Proteomes" id="UP000018144">
    <property type="component" value="Unassembled WGS sequence"/>
</dbReference>
<dbReference type="EMBL" id="HF935830">
    <property type="protein sequence ID" value="CCX32342.1"/>
    <property type="molecule type" value="Genomic_DNA"/>
</dbReference>
<dbReference type="AlphaFoldDB" id="U4LLA4"/>
<protein>
    <submittedName>
        <fullName evidence="1">Uncharacterized protein</fullName>
    </submittedName>
</protein>
<proteinExistence type="predicted"/>
<reference evidence="1 2" key="1">
    <citation type="journal article" date="2013" name="PLoS Genet.">
        <title>The genome and development-dependent transcriptomes of Pyronema confluens: a window into fungal evolution.</title>
        <authorList>
            <person name="Traeger S."/>
            <person name="Altegoer F."/>
            <person name="Freitag M."/>
            <person name="Gabaldon T."/>
            <person name="Kempken F."/>
            <person name="Kumar A."/>
            <person name="Marcet-Houben M."/>
            <person name="Poggeler S."/>
            <person name="Stajich J.E."/>
            <person name="Nowrousian M."/>
        </authorList>
    </citation>
    <scope>NUCLEOTIDE SEQUENCE [LARGE SCALE GENOMIC DNA]</scope>
    <source>
        <strain evidence="2">CBS 100304</strain>
        <tissue evidence="1">Vegetative mycelium</tissue>
    </source>
</reference>
<organism evidence="1 2">
    <name type="scientific">Pyronema omphalodes (strain CBS 100304)</name>
    <name type="common">Pyronema confluens</name>
    <dbReference type="NCBI Taxonomy" id="1076935"/>
    <lineage>
        <taxon>Eukaryota</taxon>
        <taxon>Fungi</taxon>
        <taxon>Dikarya</taxon>
        <taxon>Ascomycota</taxon>
        <taxon>Pezizomycotina</taxon>
        <taxon>Pezizomycetes</taxon>
        <taxon>Pezizales</taxon>
        <taxon>Pyronemataceae</taxon>
        <taxon>Pyronema</taxon>
    </lineage>
</organism>
<gene>
    <name evidence="1" type="ORF">PCON_12974</name>
</gene>
<keyword evidence="2" id="KW-1185">Reference proteome</keyword>
<sequence length="23" mass="2501">MQSLLPAKPFNQVELAACLQVTV</sequence>
<evidence type="ECO:0000313" key="1">
    <source>
        <dbReference type="EMBL" id="CCX32342.1"/>
    </source>
</evidence>
<name>U4LLA4_PYROM</name>
<evidence type="ECO:0000313" key="2">
    <source>
        <dbReference type="Proteomes" id="UP000018144"/>
    </source>
</evidence>
<accession>U4LLA4</accession>